<gene>
    <name evidence="2" type="ORF">B0J11DRAFT_151473</name>
</gene>
<evidence type="ECO:0000313" key="2">
    <source>
        <dbReference type="EMBL" id="KAH7135063.1"/>
    </source>
</evidence>
<keyword evidence="3" id="KW-1185">Reference proteome</keyword>
<accession>A0A9P9ITR1</accession>
<proteinExistence type="predicted"/>
<evidence type="ECO:0000313" key="3">
    <source>
        <dbReference type="Proteomes" id="UP000700596"/>
    </source>
</evidence>
<comment type="caution">
    <text evidence="2">The sequence shown here is derived from an EMBL/GenBank/DDBJ whole genome shotgun (WGS) entry which is preliminary data.</text>
</comment>
<reference evidence="2" key="1">
    <citation type="journal article" date="2021" name="Nat. Commun.">
        <title>Genetic determinants of endophytism in the Arabidopsis root mycobiome.</title>
        <authorList>
            <person name="Mesny F."/>
            <person name="Miyauchi S."/>
            <person name="Thiergart T."/>
            <person name="Pickel B."/>
            <person name="Atanasova L."/>
            <person name="Karlsson M."/>
            <person name="Huettel B."/>
            <person name="Barry K.W."/>
            <person name="Haridas S."/>
            <person name="Chen C."/>
            <person name="Bauer D."/>
            <person name="Andreopoulos W."/>
            <person name="Pangilinan J."/>
            <person name="LaButti K."/>
            <person name="Riley R."/>
            <person name="Lipzen A."/>
            <person name="Clum A."/>
            <person name="Drula E."/>
            <person name="Henrissat B."/>
            <person name="Kohler A."/>
            <person name="Grigoriev I.V."/>
            <person name="Martin F.M."/>
            <person name="Hacquard S."/>
        </authorList>
    </citation>
    <scope>NUCLEOTIDE SEQUENCE</scope>
    <source>
        <strain evidence="2">MPI-CAGE-CH-0243</strain>
    </source>
</reference>
<feature type="compositionally biased region" description="Polar residues" evidence="1">
    <location>
        <begin position="364"/>
        <end position="373"/>
    </location>
</feature>
<dbReference type="OrthoDB" id="3796908at2759"/>
<feature type="region of interest" description="Disordered" evidence="1">
    <location>
        <begin position="172"/>
        <end position="456"/>
    </location>
</feature>
<evidence type="ECO:0000256" key="1">
    <source>
        <dbReference type="SAM" id="MobiDB-lite"/>
    </source>
</evidence>
<sequence>MAKVSVPRMVRHELLLDPTFCVLEFHMIEQIFLPNQRTMNETHPTNALHNFHILAVLVIDAFASEFHEKRDFPAIDVDEVFFAVTDKYRVGLAMGRESYSLVRGIQEFVDIVLDQIFWVKQNGENYIVTASVPRERGVYARGDDDDIQFGGRNATRRNEVTAELFNIHAVGPQQQGQQQTGPSNGYAGQQQAGVANDCPVQQRAGPSNGHAVQQQTGLSHGYGPQQHAGSSNGYTVQRQPGPFNSYPVYQQTGPFNPHADPRQFGPFNGYPVQQQSGSSHDFHVQQHPSPSNGYTTQQQFGPRNGYAMPQQSGHPNNHTYAAPAGVGLLNPRPVHQPQQQQQQQPPSAFAAPATPSSTRRKNPITRSTQSIQATPPRYLGMPAAIDDPAVPKRKPRCDKGILRGPRKTRPADTDTDADAGSWSNEAYQADSSEGNAGVGTGVKGSARKRGRGKDGV</sequence>
<feature type="compositionally biased region" description="Polar residues" evidence="1">
    <location>
        <begin position="227"/>
        <end position="238"/>
    </location>
</feature>
<organism evidence="2 3">
    <name type="scientific">Dendryphion nanum</name>
    <dbReference type="NCBI Taxonomy" id="256645"/>
    <lineage>
        <taxon>Eukaryota</taxon>
        <taxon>Fungi</taxon>
        <taxon>Dikarya</taxon>
        <taxon>Ascomycota</taxon>
        <taxon>Pezizomycotina</taxon>
        <taxon>Dothideomycetes</taxon>
        <taxon>Pleosporomycetidae</taxon>
        <taxon>Pleosporales</taxon>
        <taxon>Torulaceae</taxon>
        <taxon>Dendryphion</taxon>
    </lineage>
</organism>
<feature type="compositionally biased region" description="Basic residues" evidence="1">
    <location>
        <begin position="445"/>
        <end position="456"/>
    </location>
</feature>
<protein>
    <submittedName>
        <fullName evidence="2">Uncharacterized protein</fullName>
    </submittedName>
</protein>
<dbReference type="Proteomes" id="UP000700596">
    <property type="component" value="Unassembled WGS sequence"/>
</dbReference>
<dbReference type="AlphaFoldDB" id="A0A9P9ITR1"/>
<feature type="compositionally biased region" description="Low complexity" evidence="1">
    <location>
        <begin position="172"/>
        <end position="182"/>
    </location>
</feature>
<feature type="compositionally biased region" description="Polar residues" evidence="1">
    <location>
        <begin position="309"/>
        <end position="319"/>
    </location>
</feature>
<feature type="compositionally biased region" description="Polar residues" evidence="1">
    <location>
        <begin position="286"/>
        <end position="301"/>
    </location>
</feature>
<dbReference type="EMBL" id="JAGMWT010000002">
    <property type="protein sequence ID" value="KAH7135063.1"/>
    <property type="molecule type" value="Genomic_DNA"/>
</dbReference>
<feature type="compositionally biased region" description="Polar residues" evidence="1">
    <location>
        <begin position="421"/>
        <end position="434"/>
    </location>
</feature>
<feature type="compositionally biased region" description="Low complexity" evidence="1">
    <location>
        <begin position="336"/>
        <end position="357"/>
    </location>
</feature>
<name>A0A9P9ITR1_9PLEO</name>